<keyword evidence="7 8" id="KW-0472">Membrane</keyword>
<evidence type="ECO:0000256" key="6">
    <source>
        <dbReference type="ARBA" id="ARBA00022989"/>
    </source>
</evidence>
<dbReference type="InterPro" id="IPR035952">
    <property type="entry name" value="Rhomboid-like_sf"/>
</dbReference>
<evidence type="ECO:0000256" key="3">
    <source>
        <dbReference type="ARBA" id="ARBA00022670"/>
    </source>
</evidence>
<dbReference type="OrthoDB" id="10257275at2759"/>
<evidence type="ECO:0000256" key="4">
    <source>
        <dbReference type="ARBA" id="ARBA00022692"/>
    </source>
</evidence>
<keyword evidence="5" id="KW-0378">Hydrolase</keyword>
<feature type="transmembrane region" description="Helical" evidence="8">
    <location>
        <begin position="156"/>
        <end position="178"/>
    </location>
</feature>
<evidence type="ECO:0000256" key="7">
    <source>
        <dbReference type="ARBA" id="ARBA00023136"/>
    </source>
</evidence>
<name>D8UHN4_VOLCA</name>
<feature type="transmembrane region" description="Helical" evidence="8">
    <location>
        <begin position="190"/>
        <end position="213"/>
    </location>
</feature>
<dbReference type="Pfam" id="PF01694">
    <property type="entry name" value="Rhomboid"/>
    <property type="match status" value="1"/>
</dbReference>
<gene>
    <name evidence="10" type="ORF">VOLCADRAFT_99376</name>
</gene>
<keyword evidence="6 8" id="KW-1133">Transmembrane helix</keyword>
<evidence type="ECO:0000313" key="11">
    <source>
        <dbReference type="Proteomes" id="UP000001058"/>
    </source>
</evidence>
<evidence type="ECO:0000256" key="2">
    <source>
        <dbReference type="ARBA" id="ARBA00009045"/>
    </source>
</evidence>
<feature type="transmembrane region" description="Helical" evidence="8">
    <location>
        <begin position="12"/>
        <end position="35"/>
    </location>
</feature>
<dbReference type="RefSeq" id="XP_002958174.1">
    <property type="nucleotide sequence ID" value="XM_002958128.1"/>
</dbReference>
<dbReference type="GO" id="GO:0016020">
    <property type="term" value="C:membrane"/>
    <property type="evidence" value="ECO:0007669"/>
    <property type="project" value="UniProtKB-SubCell"/>
</dbReference>
<dbReference type="SUPFAM" id="SSF144091">
    <property type="entry name" value="Rhomboid-like"/>
    <property type="match status" value="1"/>
</dbReference>
<dbReference type="FunCoup" id="D8UHN4">
    <property type="interactions" value="854"/>
</dbReference>
<feature type="transmembrane region" description="Helical" evidence="8">
    <location>
        <begin position="219"/>
        <end position="236"/>
    </location>
</feature>
<evidence type="ECO:0000256" key="8">
    <source>
        <dbReference type="SAM" id="Phobius"/>
    </source>
</evidence>
<protein>
    <recommendedName>
        <fullName evidence="9">Peptidase S54 rhomboid domain-containing protein</fullName>
    </recommendedName>
</protein>
<feature type="transmembrane region" description="Helical" evidence="8">
    <location>
        <begin position="47"/>
        <end position="66"/>
    </location>
</feature>
<dbReference type="InParanoid" id="D8UHN4"/>
<feature type="domain" description="Peptidase S54 rhomboid" evidence="9">
    <location>
        <begin position="85"/>
        <end position="237"/>
    </location>
</feature>
<dbReference type="GO" id="GO:0006508">
    <property type="term" value="P:proteolysis"/>
    <property type="evidence" value="ECO:0007669"/>
    <property type="project" value="UniProtKB-KW"/>
</dbReference>
<comment type="subcellular location">
    <subcellularLocation>
        <location evidence="1">Membrane</location>
        <topology evidence="1">Multi-pass membrane protein</topology>
    </subcellularLocation>
</comment>
<dbReference type="GeneID" id="9623252"/>
<keyword evidence="4 8" id="KW-0812">Transmembrane</keyword>
<dbReference type="AlphaFoldDB" id="D8UHN4"/>
<dbReference type="InterPro" id="IPR022764">
    <property type="entry name" value="Peptidase_S54_rhomboid_dom"/>
</dbReference>
<keyword evidence="3" id="KW-0645">Protease</keyword>
<accession>D8UHN4</accession>
<dbReference type="EMBL" id="GL378407">
    <property type="protein sequence ID" value="EFJ40799.1"/>
    <property type="molecule type" value="Genomic_DNA"/>
</dbReference>
<evidence type="ECO:0000256" key="5">
    <source>
        <dbReference type="ARBA" id="ARBA00022801"/>
    </source>
</evidence>
<feature type="transmembrane region" description="Helical" evidence="8">
    <location>
        <begin position="125"/>
        <end position="150"/>
    </location>
</feature>
<evidence type="ECO:0000313" key="10">
    <source>
        <dbReference type="EMBL" id="EFJ40799.1"/>
    </source>
</evidence>
<dbReference type="GO" id="GO:0004252">
    <property type="term" value="F:serine-type endopeptidase activity"/>
    <property type="evidence" value="ECO:0007669"/>
    <property type="project" value="InterPro"/>
</dbReference>
<dbReference type="STRING" id="3068.D8UHN4"/>
<proteinExistence type="inferred from homology"/>
<reference evidence="10 11" key="1">
    <citation type="journal article" date="2010" name="Science">
        <title>Genomic analysis of organismal complexity in the multicellular green alga Volvox carteri.</title>
        <authorList>
            <person name="Prochnik S.E."/>
            <person name="Umen J."/>
            <person name="Nedelcu A.M."/>
            <person name="Hallmann A."/>
            <person name="Miller S.M."/>
            <person name="Nishii I."/>
            <person name="Ferris P."/>
            <person name="Kuo A."/>
            <person name="Mitros T."/>
            <person name="Fritz-Laylin L.K."/>
            <person name="Hellsten U."/>
            <person name="Chapman J."/>
            <person name="Simakov O."/>
            <person name="Rensing S.A."/>
            <person name="Terry A."/>
            <person name="Pangilinan J."/>
            <person name="Kapitonov V."/>
            <person name="Jurka J."/>
            <person name="Salamov A."/>
            <person name="Shapiro H."/>
            <person name="Schmutz J."/>
            <person name="Grimwood J."/>
            <person name="Lindquist E."/>
            <person name="Lucas S."/>
            <person name="Grigoriev I.V."/>
            <person name="Schmitt R."/>
            <person name="Kirk D."/>
            <person name="Rokhsar D.S."/>
        </authorList>
    </citation>
    <scope>NUCLEOTIDE SEQUENCE [LARGE SCALE GENOMIC DNA]</scope>
    <source>
        <strain evidence="11">f. Nagariensis / Eve</strain>
    </source>
</reference>
<dbReference type="Proteomes" id="UP000001058">
    <property type="component" value="Unassembled WGS sequence"/>
</dbReference>
<dbReference type="KEGG" id="vcn:VOLCADRAFT_99376"/>
<dbReference type="eggNOG" id="KOG2632">
    <property type="taxonomic scope" value="Eukaryota"/>
</dbReference>
<sequence>MDVEGCATTMLLLLLTSMFWLCQPLLQGSSLFAAVQNWYNGLPLCTKATFSLIMGIFIVQLLTGWYGSQSTAVSLVPHAVLYDYQVYRFFTAVLVHGGLLHVTFNMLAFVPIGASLERAAGTWQLLHFMLLSCFLEGVIYAVVSGLLAASGLVHGALFHGAVGFSGVIFGLLVWDSALLSSSSSSSHRSIFGLFHVPAPWYPWVLLLLCQLMLPEASLLGHLAGLLVGQLWVWGYLRPLALPRSAVLWLEQSSPLASRCVRLPSFVTMPSSGLPYSTCCEAAAGRGAGGSNGSEGVRLGALGRNLHSLGKLFRSGFSGGGDVGGSGGGGGGGGGGGDDVEAAGAEMQYYAVAEILRRRIAGIYPGVDIVGDGK</sequence>
<keyword evidence="11" id="KW-1185">Reference proteome</keyword>
<dbReference type="PANTHER" id="PTHR43066:SF1">
    <property type="entry name" value="RHOMBOID PROTEIN 2"/>
    <property type="match status" value="1"/>
</dbReference>
<dbReference type="Gene3D" id="1.20.1540.10">
    <property type="entry name" value="Rhomboid-like"/>
    <property type="match status" value="1"/>
</dbReference>
<dbReference type="PANTHER" id="PTHR43066">
    <property type="entry name" value="RHOMBOID-RELATED PROTEIN"/>
    <property type="match status" value="1"/>
</dbReference>
<evidence type="ECO:0000256" key="1">
    <source>
        <dbReference type="ARBA" id="ARBA00004141"/>
    </source>
</evidence>
<evidence type="ECO:0000259" key="9">
    <source>
        <dbReference type="Pfam" id="PF01694"/>
    </source>
</evidence>
<organism evidence="11">
    <name type="scientific">Volvox carteri f. nagariensis</name>
    <dbReference type="NCBI Taxonomy" id="3068"/>
    <lineage>
        <taxon>Eukaryota</taxon>
        <taxon>Viridiplantae</taxon>
        <taxon>Chlorophyta</taxon>
        <taxon>core chlorophytes</taxon>
        <taxon>Chlorophyceae</taxon>
        <taxon>CS clade</taxon>
        <taxon>Chlamydomonadales</taxon>
        <taxon>Volvocaceae</taxon>
        <taxon>Volvox</taxon>
    </lineage>
</organism>
<feature type="transmembrane region" description="Helical" evidence="8">
    <location>
        <begin position="86"/>
        <end position="113"/>
    </location>
</feature>
<comment type="similarity">
    <text evidence="2">Belongs to the peptidase S54 family.</text>
</comment>